<sequence length="248" mass="28855">MKIENKEFWEREDVIYSQDKTVENTANYEAYLYEKAVAYFQAQQISIQQAKVFGCGTAREVKGLLEFMDIQKIYATDISENMIAKGRENIQRWGFSDKVTLGVQDAVTYTAPEATYELVTLMSCILTFVATQKERYTLFQMVHRILKPNGCLLGVVHNQVGTPQKTFYFWLRRLFKPLLRNEVGNRNTGFYGFNVKGYYFSKAGLYDHLKDNGFKNIEIKSLSELYKEMGIPYNRLKGYNNLIFFATK</sequence>
<gene>
    <name evidence="2" type="ORF">SAMN05444377_11254</name>
</gene>
<accession>A0A1M5CLR8</accession>
<dbReference type="RefSeq" id="WP_073363987.1">
    <property type="nucleotide sequence ID" value="NZ_FQVQ01000012.1"/>
</dbReference>
<protein>
    <submittedName>
        <fullName evidence="2">Methyltransferase domain-containing protein</fullName>
    </submittedName>
</protein>
<dbReference type="GO" id="GO:0032259">
    <property type="term" value="P:methylation"/>
    <property type="evidence" value="ECO:0007669"/>
    <property type="project" value="UniProtKB-KW"/>
</dbReference>
<dbReference type="EMBL" id="FQVQ01000012">
    <property type="protein sequence ID" value="SHF55651.1"/>
    <property type="molecule type" value="Genomic_DNA"/>
</dbReference>
<dbReference type="AlphaFoldDB" id="A0A1M5CLR8"/>
<dbReference type="GO" id="GO:0008168">
    <property type="term" value="F:methyltransferase activity"/>
    <property type="evidence" value="ECO:0007669"/>
    <property type="project" value="UniProtKB-KW"/>
</dbReference>
<evidence type="ECO:0000313" key="2">
    <source>
        <dbReference type="EMBL" id="SHF55651.1"/>
    </source>
</evidence>
<feature type="domain" description="Methyltransferase" evidence="1">
    <location>
        <begin position="53"/>
        <end position="150"/>
    </location>
</feature>
<evidence type="ECO:0000313" key="3">
    <source>
        <dbReference type="Proteomes" id="UP000184147"/>
    </source>
</evidence>
<keyword evidence="3" id="KW-1185">Reference proteome</keyword>
<dbReference type="InterPro" id="IPR041698">
    <property type="entry name" value="Methyltransf_25"/>
</dbReference>
<organism evidence="2 3">
    <name type="scientific">Flavobacterium fontis</name>
    <dbReference type="NCBI Taxonomy" id="1124188"/>
    <lineage>
        <taxon>Bacteria</taxon>
        <taxon>Pseudomonadati</taxon>
        <taxon>Bacteroidota</taxon>
        <taxon>Flavobacteriia</taxon>
        <taxon>Flavobacteriales</taxon>
        <taxon>Flavobacteriaceae</taxon>
        <taxon>Flavobacterium</taxon>
    </lineage>
</organism>
<keyword evidence="2" id="KW-0808">Transferase</keyword>
<keyword evidence="2" id="KW-0489">Methyltransferase</keyword>
<dbReference type="InterPro" id="IPR029063">
    <property type="entry name" value="SAM-dependent_MTases_sf"/>
</dbReference>
<proteinExistence type="predicted"/>
<dbReference type="CDD" id="cd02440">
    <property type="entry name" value="AdoMet_MTases"/>
    <property type="match status" value="1"/>
</dbReference>
<dbReference type="Pfam" id="PF13649">
    <property type="entry name" value="Methyltransf_25"/>
    <property type="match status" value="1"/>
</dbReference>
<reference evidence="2 3" key="1">
    <citation type="submission" date="2016-11" db="EMBL/GenBank/DDBJ databases">
        <authorList>
            <person name="Jaros S."/>
            <person name="Januszkiewicz K."/>
            <person name="Wedrychowicz H."/>
        </authorList>
    </citation>
    <scope>NUCLEOTIDE SEQUENCE [LARGE SCALE GENOMIC DNA]</scope>
    <source>
        <strain evidence="2 3">DSM 25660</strain>
    </source>
</reference>
<dbReference type="Proteomes" id="UP000184147">
    <property type="component" value="Unassembled WGS sequence"/>
</dbReference>
<dbReference type="Gene3D" id="3.40.50.150">
    <property type="entry name" value="Vaccinia Virus protein VP39"/>
    <property type="match status" value="1"/>
</dbReference>
<dbReference type="STRING" id="1124188.SAMN05444377_11254"/>
<evidence type="ECO:0000259" key="1">
    <source>
        <dbReference type="Pfam" id="PF13649"/>
    </source>
</evidence>
<name>A0A1M5CLR8_9FLAO</name>
<dbReference type="SUPFAM" id="SSF53335">
    <property type="entry name" value="S-adenosyl-L-methionine-dependent methyltransferases"/>
    <property type="match status" value="1"/>
</dbReference>
<dbReference type="OrthoDB" id="1339961at2"/>